<evidence type="ECO:0000256" key="2">
    <source>
        <dbReference type="SAM" id="MobiDB-lite"/>
    </source>
</evidence>
<dbReference type="RefSeq" id="WP_213518812.1">
    <property type="nucleotide sequence ID" value="NZ_BOSE01000008.1"/>
</dbReference>
<feature type="chain" id="PRO_5037018956" evidence="3">
    <location>
        <begin position="35"/>
        <end position="397"/>
    </location>
</feature>
<dbReference type="CDD" id="cd19963">
    <property type="entry name" value="PBP1_BMP-like"/>
    <property type="match status" value="1"/>
</dbReference>
<feature type="domain" description="ABC transporter substrate-binding protein PnrA-like" evidence="4">
    <location>
        <begin position="65"/>
        <end position="333"/>
    </location>
</feature>
<feature type="region of interest" description="Disordered" evidence="2">
    <location>
        <begin position="33"/>
        <end position="55"/>
    </location>
</feature>
<reference evidence="5" key="1">
    <citation type="submission" date="2021-03" db="EMBL/GenBank/DDBJ databases">
        <title>Antimicrobial resistance genes in bacteria isolated from Japanese honey, and their potential for conferring macrolide and lincosamide resistance in the American foulbrood pathogen Paenibacillus larvae.</title>
        <authorList>
            <person name="Okamoto M."/>
            <person name="Kumagai M."/>
            <person name="Kanamori H."/>
            <person name="Takamatsu D."/>
        </authorList>
    </citation>
    <scope>NUCLEOTIDE SEQUENCE</scope>
    <source>
        <strain evidence="5">J40TS1</strain>
    </source>
</reference>
<evidence type="ECO:0000256" key="3">
    <source>
        <dbReference type="SAM" id="SignalP"/>
    </source>
</evidence>
<protein>
    <submittedName>
        <fullName evidence="5">ABC transporter substrate-binding protein</fullName>
    </submittedName>
</protein>
<proteinExistence type="predicted"/>
<dbReference type="Pfam" id="PF02608">
    <property type="entry name" value="Bmp"/>
    <property type="match status" value="1"/>
</dbReference>
<organism evidence="5 6">
    <name type="scientific">Paenibacillus montaniterrae</name>
    <dbReference type="NCBI Taxonomy" id="429341"/>
    <lineage>
        <taxon>Bacteria</taxon>
        <taxon>Bacillati</taxon>
        <taxon>Bacillota</taxon>
        <taxon>Bacilli</taxon>
        <taxon>Bacillales</taxon>
        <taxon>Paenibacillaceae</taxon>
        <taxon>Paenibacillus</taxon>
    </lineage>
</organism>
<feature type="signal peptide" evidence="3">
    <location>
        <begin position="1"/>
        <end position="34"/>
    </location>
</feature>
<dbReference type="PROSITE" id="PS51257">
    <property type="entry name" value="PROKAR_LIPOPROTEIN"/>
    <property type="match status" value="1"/>
</dbReference>
<name>A0A919YUM3_9BACL</name>
<evidence type="ECO:0000313" key="6">
    <source>
        <dbReference type="Proteomes" id="UP000683139"/>
    </source>
</evidence>
<comment type="caution">
    <text evidence="5">The sequence shown here is derived from an EMBL/GenBank/DDBJ whole genome shotgun (WGS) entry which is preliminary data.</text>
</comment>
<keyword evidence="6" id="KW-1185">Reference proteome</keyword>
<dbReference type="PANTHER" id="PTHR43208:SF1">
    <property type="entry name" value="ABC TRANSPORTER SUBSTRATE-BINDING PROTEIN"/>
    <property type="match status" value="1"/>
</dbReference>
<dbReference type="Proteomes" id="UP000683139">
    <property type="component" value="Unassembled WGS sequence"/>
</dbReference>
<gene>
    <name evidence="5" type="ORF">J40TS1_40660</name>
</gene>
<dbReference type="InterPro" id="IPR052910">
    <property type="entry name" value="ABC-Purine-Binding"/>
</dbReference>
<dbReference type="GO" id="GO:0005886">
    <property type="term" value="C:plasma membrane"/>
    <property type="evidence" value="ECO:0007669"/>
    <property type="project" value="InterPro"/>
</dbReference>
<dbReference type="AlphaFoldDB" id="A0A919YUM3"/>
<dbReference type="InterPro" id="IPR003760">
    <property type="entry name" value="PnrA-like"/>
</dbReference>
<evidence type="ECO:0000259" key="4">
    <source>
        <dbReference type="Pfam" id="PF02608"/>
    </source>
</evidence>
<keyword evidence="1 3" id="KW-0732">Signal</keyword>
<dbReference type="Gene3D" id="3.40.50.2300">
    <property type="match status" value="2"/>
</dbReference>
<evidence type="ECO:0000256" key="1">
    <source>
        <dbReference type="ARBA" id="ARBA00022729"/>
    </source>
</evidence>
<evidence type="ECO:0000313" key="5">
    <source>
        <dbReference type="EMBL" id="GIP18424.1"/>
    </source>
</evidence>
<accession>A0A919YUM3</accession>
<sequence>MKSTSTWKKSSQSIILLLVAVMLLLAGCSQPSNPANTGTNSNSEGTGGGNAQSSDAVPGVGGSAVGFIFVGTKDDYGYNQAAYLGSVAVEEAYPDLKVLRAENVPESAEAERVMEQMIQEGAKIIFPTSYGHLEPALNVAKRHPDVLFYHQGGLKTAENLGTYFGTIWEPVYLAGVAAGKMSQSGKLGFIVSVPIPQVLLNINAFTLGARSVNPEATTNVVFTGSWCDPGQQANAANSLIDSGVDLLSLHQDCMKTVVETAERSGVMTVGYHADASELAPNGWVTGSEWNWGELFVDMVKVGTAGEFKGSQYDGKYRGTLADDVVKLSPFGANVPSDVVSYVEQQKAALLSGELNPFAGPIKDQSGNVKIEEGQELTVEELESTDYLVEGVIGTIPQ</sequence>
<dbReference type="EMBL" id="BOSE01000008">
    <property type="protein sequence ID" value="GIP18424.1"/>
    <property type="molecule type" value="Genomic_DNA"/>
</dbReference>
<dbReference type="PANTHER" id="PTHR43208">
    <property type="entry name" value="ABC TRANSPORTER SUBSTRATE-BINDING PROTEIN"/>
    <property type="match status" value="1"/>
</dbReference>